<name>A0A248JW18_9PROT</name>
<evidence type="ECO:0000259" key="13">
    <source>
        <dbReference type="PROSITE" id="PS50885"/>
    </source>
</evidence>
<evidence type="ECO:0000256" key="4">
    <source>
        <dbReference type="ARBA" id="ARBA00022553"/>
    </source>
</evidence>
<keyword evidence="9" id="KW-0902">Two-component regulatory system</keyword>
<dbReference type="PANTHER" id="PTHR45436:SF8">
    <property type="entry name" value="HISTIDINE KINASE"/>
    <property type="match status" value="1"/>
</dbReference>
<dbReference type="AlphaFoldDB" id="A0A248JW18"/>
<dbReference type="Pfam" id="PF00672">
    <property type="entry name" value="HAMP"/>
    <property type="match status" value="1"/>
</dbReference>
<dbReference type="InterPro" id="IPR005467">
    <property type="entry name" value="His_kinase_dom"/>
</dbReference>
<feature type="transmembrane region" description="Helical" evidence="11">
    <location>
        <begin position="17"/>
        <end position="39"/>
    </location>
</feature>
<dbReference type="SMART" id="SM00387">
    <property type="entry name" value="HATPase_c"/>
    <property type="match status" value="1"/>
</dbReference>
<protein>
    <recommendedName>
        <fullName evidence="3">histidine kinase</fullName>
        <ecNumber evidence="3">2.7.13.3</ecNumber>
    </recommendedName>
</protein>
<dbReference type="InterPro" id="IPR003660">
    <property type="entry name" value="HAMP_dom"/>
</dbReference>
<keyword evidence="5" id="KW-0808">Transferase</keyword>
<evidence type="ECO:0000313" key="15">
    <source>
        <dbReference type="Proteomes" id="UP000197153"/>
    </source>
</evidence>
<dbReference type="EMBL" id="CP022111">
    <property type="protein sequence ID" value="ASG22414.1"/>
    <property type="molecule type" value="Genomic_DNA"/>
</dbReference>
<evidence type="ECO:0000256" key="10">
    <source>
        <dbReference type="ARBA" id="ARBA00023136"/>
    </source>
</evidence>
<evidence type="ECO:0000256" key="5">
    <source>
        <dbReference type="ARBA" id="ARBA00022679"/>
    </source>
</evidence>
<dbReference type="Gene3D" id="3.30.565.10">
    <property type="entry name" value="Histidine kinase-like ATPase, C-terminal domain"/>
    <property type="match status" value="1"/>
</dbReference>
<evidence type="ECO:0000259" key="12">
    <source>
        <dbReference type="PROSITE" id="PS50109"/>
    </source>
</evidence>
<dbReference type="InterPro" id="IPR036890">
    <property type="entry name" value="HATPase_C_sf"/>
</dbReference>
<dbReference type="SUPFAM" id="SSF47384">
    <property type="entry name" value="Homodimeric domain of signal transducing histidine kinase"/>
    <property type="match status" value="1"/>
</dbReference>
<feature type="domain" description="Histidine kinase" evidence="12">
    <location>
        <begin position="243"/>
        <end position="455"/>
    </location>
</feature>
<evidence type="ECO:0000256" key="6">
    <source>
        <dbReference type="ARBA" id="ARBA00022692"/>
    </source>
</evidence>
<organism evidence="14 15">
    <name type="scientific">Nitrospirillum viridazoti CBAmc</name>
    <dbReference type="NCBI Taxonomy" id="1441467"/>
    <lineage>
        <taxon>Bacteria</taxon>
        <taxon>Pseudomonadati</taxon>
        <taxon>Pseudomonadota</taxon>
        <taxon>Alphaproteobacteria</taxon>
        <taxon>Rhodospirillales</taxon>
        <taxon>Azospirillaceae</taxon>
        <taxon>Nitrospirillum</taxon>
        <taxon>Nitrospirillum viridazoti</taxon>
    </lineage>
</organism>
<dbReference type="SUPFAM" id="SSF55874">
    <property type="entry name" value="ATPase domain of HSP90 chaperone/DNA topoisomerase II/histidine kinase"/>
    <property type="match status" value="1"/>
</dbReference>
<feature type="transmembrane region" description="Helical" evidence="11">
    <location>
        <begin position="158"/>
        <end position="180"/>
    </location>
</feature>
<dbReference type="InterPro" id="IPR036097">
    <property type="entry name" value="HisK_dim/P_sf"/>
</dbReference>
<evidence type="ECO:0000256" key="1">
    <source>
        <dbReference type="ARBA" id="ARBA00000085"/>
    </source>
</evidence>
<dbReference type="KEGG" id="nao:Y958_15825"/>
<dbReference type="Pfam" id="PF02518">
    <property type="entry name" value="HATPase_c"/>
    <property type="match status" value="1"/>
</dbReference>
<evidence type="ECO:0000256" key="2">
    <source>
        <dbReference type="ARBA" id="ARBA00004370"/>
    </source>
</evidence>
<dbReference type="SMART" id="SM00304">
    <property type="entry name" value="HAMP"/>
    <property type="match status" value="1"/>
</dbReference>
<gene>
    <name evidence="14" type="ORF">Y958_15825</name>
</gene>
<dbReference type="PROSITE" id="PS50885">
    <property type="entry name" value="HAMP"/>
    <property type="match status" value="1"/>
</dbReference>
<keyword evidence="10 11" id="KW-0472">Membrane</keyword>
<dbReference type="GO" id="GO:0000155">
    <property type="term" value="F:phosphorelay sensor kinase activity"/>
    <property type="evidence" value="ECO:0007669"/>
    <property type="project" value="InterPro"/>
</dbReference>
<dbReference type="PANTHER" id="PTHR45436">
    <property type="entry name" value="SENSOR HISTIDINE KINASE YKOH"/>
    <property type="match status" value="1"/>
</dbReference>
<evidence type="ECO:0000256" key="3">
    <source>
        <dbReference type="ARBA" id="ARBA00012438"/>
    </source>
</evidence>
<dbReference type="InterPro" id="IPR003594">
    <property type="entry name" value="HATPase_dom"/>
</dbReference>
<keyword evidence="6 11" id="KW-0812">Transmembrane</keyword>
<proteinExistence type="predicted"/>
<reference evidence="14 15" key="1">
    <citation type="submission" date="2017-06" db="EMBL/GenBank/DDBJ databases">
        <title>Complete genome sequence of Nitrospirillum amazonense strain CBAmC, an endophytic nitrogen-fixing and plant growth-promoting bacterium, isolated from sugarcane.</title>
        <authorList>
            <person name="Schwab S."/>
            <person name="dos Santos Teixeira K.R."/>
            <person name="Simoes Araujo J.L."/>
            <person name="Soares Vidal M."/>
            <person name="Borges de Freitas H.R."/>
            <person name="Rivello Crivelaro A.L."/>
            <person name="Bueno de Camargo Nunes A."/>
            <person name="dos Santos C.M."/>
            <person name="Palmeira da Silva Rosa D."/>
            <person name="da Silva Padilha D."/>
            <person name="da Silva E."/>
            <person name="Araujo Terra L."/>
            <person name="Soares Mendes V."/>
            <person name="Farinelli L."/>
            <person name="Magalhaes Cruz L."/>
            <person name="Baldani J.I."/>
        </authorList>
    </citation>
    <scope>NUCLEOTIDE SEQUENCE [LARGE SCALE GENOMIC DNA]</scope>
    <source>
        <strain evidence="14 15">CBAmC</strain>
    </source>
</reference>
<evidence type="ECO:0000256" key="7">
    <source>
        <dbReference type="ARBA" id="ARBA00022777"/>
    </source>
</evidence>
<evidence type="ECO:0000256" key="8">
    <source>
        <dbReference type="ARBA" id="ARBA00022989"/>
    </source>
</evidence>
<dbReference type="PROSITE" id="PS50109">
    <property type="entry name" value="HIS_KIN"/>
    <property type="match status" value="1"/>
</dbReference>
<evidence type="ECO:0000313" key="14">
    <source>
        <dbReference type="EMBL" id="ASG22414.1"/>
    </source>
</evidence>
<dbReference type="EC" id="2.7.13.3" evidence="3"/>
<dbReference type="SUPFAM" id="SSF158472">
    <property type="entry name" value="HAMP domain-like"/>
    <property type="match status" value="1"/>
</dbReference>
<dbReference type="Proteomes" id="UP000197153">
    <property type="component" value="Chromosome 2"/>
</dbReference>
<evidence type="ECO:0000256" key="11">
    <source>
        <dbReference type="SAM" id="Phobius"/>
    </source>
</evidence>
<evidence type="ECO:0000256" key="9">
    <source>
        <dbReference type="ARBA" id="ARBA00023012"/>
    </source>
</evidence>
<dbReference type="InterPro" id="IPR004358">
    <property type="entry name" value="Sig_transdc_His_kin-like_C"/>
</dbReference>
<dbReference type="PRINTS" id="PR00344">
    <property type="entry name" value="BCTRLSENSOR"/>
</dbReference>
<keyword evidence="4" id="KW-0597">Phosphoprotein</keyword>
<dbReference type="RefSeq" id="WP_088873000.1">
    <property type="nucleotide sequence ID" value="NZ_CP022111.1"/>
</dbReference>
<keyword evidence="7 14" id="KW-0418">Kinase</keyword>
<sequence>MAPAPASPLRSSAYTLAFSYVLLGLVTLVLFAAPLGYAWRVTIDDGRTEILQEDAQRFTEVFRQRGPDGLVAFLNERMSMQIAAERLLLLTDAAHTVLAGNLPAWPGDFPERQGVYNAPIKLSGRTVQARLVHVVLPGGYHLVVARDMAHFRPLEQRFWYSLLAAMGVLLLLGMLGGFLIRRAVLRRIDDLSRTATGIVLGDLSRRLPTTRGQDEFNTLSRTINGMLDQIEQLVHGVRNVSNAIAHDLRTPLAELRSRLEEVSVTRPPLAETYAEVDGAVADVDRVIGIFNALLRLAEIDTGARRSGFAEVNVAEVAAGAVEFYLPAAELRGVSLTFRGDQGMMTILGDPVLLAQAVGNLIDNALKFTPEGGAIMVEVTSGADGKVEMSVSDNGPGIPDEEKPRVTERFYRGDMGRGTPGVGLGLSLVSAVAKLHGGAFDLADNHPGLKARMRLA</sequence>
<accession>A0A248JW18</accession>
<keyword evidence="8 11" id="KW-1133">Transmembrane helix</keyword>
<dbReference type="InterPro" id="IPR050428">
    <property type="entry name" value="TCS_sensor_his_kinase"/>
</dbReference>
<comment type="catalytic activity">
    <reaction evidence="1">
        <text>ATP + protein L-histidine = ADP + protein N-phospho-L-histidine.</text>
        <dbReference type="EC" id="2.7.13.3"/>
    </reaction>
</comment>
<dbReference type="CDD" id="cd06225">
    <property type="entry name" value="HAMP"/>
    <property type="match status" value="1"/>
</dbReference>
<keyword evidence="15" id="KW-1185">Reference proteome</keyword>
<feature type="domain" description="HAMP" evidence="13">
    <location>
        <begin position="182"/>
        <end position="235"/>
    </location>
</feature>
<dbReference type="GO" id="GO:0005886">
    <property type="term" value="C:plasma membrane"/>
    <property type="evidence" value="ECO:0007669"/>
    <property type="project" value="TreeGrafter"/>
</dbReference>
<dbReference type="Gene3D" id="6.10.340.10">
    <property type="match status" value="1"/>
</dbReference>
<comment type="subcellular location">
    <subcellularLocation>
        <location evidence="2">Membrane</location>
    </subcellularLocation>
</comment>